<dbReference type="Proteomes" id="UP000717515">
    <property type="component" value="Unassembled WGS sequence"/>
</dbReference>
<dbReference type="AlphaFoldDB" id="A0A9P7ZZN5"/>
<accession>A0A9P7ZZN5</accession>
<feature type="compositionally biased region" description="Acidic residues" evidence="1">
    <location>
        <begin position="189"/>
        <end position="213"/>
    </location>
</feature>
<comment type="caution">
    <text evidence="2">The sequence shown here is derived from an EMBL/GenBank/DDBJ whole genome shotgun (WGS) entry which is preliminary data.</text>
</comment>
<reference evidence="2" key="1">
    <citation type="submission" date="2021-07" db="EMBL/GenBank/DDBJ databases">
        <title>Draft genome of Mortierella alpina, strain LL118, isolated from an aspen leaf litter sample.</title>
        <authorList>
            <person name="Yang S."/>
            <person name="Vinatzer B.A."/>
        </authorList>
    </citation>
    <scope>NUCLEOTIDE SEQUENCE</scope>
    <source>
        <strain evidence="2">LL118</strain>
    </source>
</reference>
<evidence type="ECO:0000313" key="2">
    <source>
        <dbReference type="EMBL" id="KAG9320116.1"/>
    </source>
</evidence>
<feature type="compositionally biased region" description="Basic residues" evidence="1">
    <location>
        <begin position="102"/>
        <end position="112"/>
    </location>
</feature>
<proteinExistence type="predicted"/>
<feature type="compositionally biased region" description="Polar residues" evidence="1">
    <location>
        <begin position="274"/>
        <end position="284"/>
    </location>
</feature>
<name>A0A9P7ZZN5_MORAP</name>
<gene>
    <name evidence="2" type="ORF">KVV02_005244</name>
</gene>
<feature type="compositionally biased region" description="Basic and acidic residues" evidence="1">
    <location>
        <begin position="235"/>
        <end position="272"/>
    </location>
</feature>
<feature type="compositionally biased region" description="Basic and acidic residues" evidence="1">
    <location>
        <begin position="175"/>
        <end position="188"/>
    </location>
</feature>
<feature type="compositionally biased region" description="Low complexity" evidence="1">
    <location>
        <begin position="153"/>
        <end position="174"/>
    </location>
</feature>
<sequence>MAYADSHDDTAGTDPVYQSFRHATDARPVKIPTARHPATGECYVIWSDITDCFPGVVRVQHGEYFVPLLRNQDLYRIKPHGIRCHPGVVLDIIYSSPFQQRQHSKHHHHPPARTRISGRGVLSSRGEGSSHRRAPPLQPISDISDSDDEHGDPGPSSASASAGSLTLLPSSSSRLRTDLSLENARDDSETLDYAEDQEEEEEEEEEEQEEDADETWHSEEHGMTVQMTAKGRRAPHVDDSEAGDRQDQDGDSDSHHDEQQQEQREEDAHEESQAGNNNGDHTAITTNGKVEMWERGKVEGAGSDSSVLDHKSQDITKAVSPMDQTLITAKVSELAHRRIEDVLRKRYRWVESVCPKLFIILPNKDVVPQAATEHEGLGDALTLANFRVYFCCEYGGLDCDMRYGQQGYPIKAEKEDYFIQQYGAYIMGVLETLKYGVMFNDVNAPPDQDPMMQIRLSMAMRFLESEGLFSSEELVTGGYVKSSTKRIPPLDKRQLSEFMKLLVVEHGTEPHGDMNPCPTPNRDVQWVCQAHWIAMSGPEELNAVQQFIKDAVGSVACEFQASRAARVVIKSPEKARDFYRMADKLKTVCAFRLVLDWDFTPEDEGELCEALSRFQAPVVKIVVRPGMTQKVCVQGLAHGYSAVITTALKNKRIEAFMMGLSKEDRRGPAGHDERKDLEKGFPMLRQDLVRFKRNTKTGKVNISIAVINFDMAMITVRMAVEGLHNLAKFNMFVVEINDSICMKFIKPGQPGSEIEDTGYRTDNPTGFFKKRRGQDTIKYSCFRAASTLLHSTALVEVRISFVYARDRNTVREILRYNKRLEKLELFNTADDDPSQIYETFKALMANHPRLGSVEITQRQGRPMTSSFKWEHVSDPAKMTVSMNFCETDKVVSMFQRYATSLSRIQILGIKAHDAAVLEKALRPKKGPFKLEHFMLTGAVELEEAALEDLKKIILRADIPEVCIICSVDQNVAKERDRQGSSNSSSLGSSGFTGTKTTINGITIGTFSLGSNSGSNGIISNSQSHSHSSNLGSKTLARGTADAVVRLVDFLVATRFKITHLNFWGIYTRQILQELEFGWERSAYMPNLTEISVMDGQEGSFLGGWTRNLLYYKSSIGRSAYLKLNPTAKVEPLRSLELHKANMTTEDWEVFLKMVDFAEIHTFVVTQTTPMAKSTLVKLAEAVPMGSKLVSFLVDAPGPTWQEMTWLRHEVEKKAKGLWS</sequence>
<evidence type="ECO:0000256" key="1">
    <source>
        <dbReference type="SAM" id="MobiDB-lite"/>
    </source>
</evidence>
<evidence type="ECO:0000313" key="3">
    <source>
        <dbReference type="Proteomes" id="UP000717515"/>
    </source>
</evidence>
<organism evidence="2 3">
    <name type="scientific">Mortierella alpina</name>
    <name type="common">Oleaginous fungus</name>
    <name type="synonym">Mortierella renispora</name>
    <dbReference type="NCBI Taxonomy" id="64518"/>
    <lineage>
        <taxon>Eukaryota</taxon>
        <taxon>Fungi</taxon>
        <taxon>Fungi incertae sedis</taxon>
        <taxon>Mucoromycota</taxon>
        <taxon>Mortierellomycotina</taxon>
        <taxon>Mortierellomycetes</taxon>
        <taxon>Mortierellales</taxon>
        <taxon>Mortierellaceae</taxon>
        <taxon>Mortierella</taxon>
    </lineage>
</organism>
<feature type="region of interest" description="Disordered" evidence="1">
    <location>
        <begin position="100"/>
        <end position="284"/>
    </location>
</feature>
<dbReference type="EMBL" id="JAIFTL010000326">
    <property type="protein sequence ID" value="KAG9320116.1"/>
    <property type="molecule type" value="Genomic_DNA"/>
</dbReference>
<protein>
    <submittedName>
        <fullName evidence="2">Uncharacterized protein</fullName>
    </submittedName>
</protein>